<organism evidence="4 5">
    <name type="scientific">Aureobasidium pullulans</name>
    <name type="common">Black yeast</name>
    <name type="synonym">Pullularia pullulans</name>
    <dbReference type="NCBI Taxonomy" id="5580"/>
    <lineage>
        <taxon>Eukaryota</taxon>
        <taxon>Fungi</taxon>
        <taxon>Dikarya</taxon>
        <taxon>Ascomycota</taxon>
        <taxon>Pezizomycotina</taxon>
        <taxon>Dothideomycetes</taxon>
        <taxon>Dothideomycetidae</taxon>
        <taxon>Dothideales</taxon>
        <taxon>Saccotheciaceae</taxon>
        <taxon>Aureobasidium</taxon>
    </lineage>
</organism>
<feature type="compositionally biased region" description="Low complexity" evidence="2">
    <location>
        <begin position="378"/>
        <end position="392"/>
    </location>
</feature>
<dbReference type="PROSITE" id="PS50103">
    <property type="entry name" value="ZF_C3H1"/>
    <property type="match status" value="1"/>
</dbReference>
<feature type="domain" description="C3H1-type" evidence="3">
    <location>
        <begin position="193"/>
        <end position="223"/>
    </location>
</feature>
<dbReference type="GO" id="GO:0008270">
    <property type="term" value="F:zinc ion binding"/>
    <property type="evidence" value="ECO:0007669"/>
    <property type="project" value="UniProtKB-KW"/>
</dbReference>
<keyword evidence="1" id="KW-0863">Zinc-finger</keyword>
<feature type="region of interest" description="Disordered" evidence="2">
    <location>
        <begin position="375"/>
        <end position="498"/>
    </location>
</feature>
<dbReference type="AlphaFoldDB" id="A0A4S8SCU3"/>
<evidence type="ECO:0000313" key="5">
    <source>
        <dbReference type="Proteomes" id="UP000304951"/>
    </source>
</evidence>
<reference evidence="4 5" key="1">
    <citation type="submission" date="2018-10" db="EMBL/GenBank/DDBJ databases">
        <title>Fifty Aureobasidium pullulans genomes reveal a recombining polyextremotolerant generalist.</title>
        <authorList>
            <person name="Gostincar C."/>
            <person name="Turk M."/>
            <person name="Zajc J."/>
            <person name="Gunde-Cimerman N."/>
        </authorList>
    </citation>
    <scope>NUCLEOTIDE SEQUENCE [LARGE SCALE GENOMIC DNA]</scope>
    <source>
        <strain evidence="4 5">EXF-11900</strain>
    </source>
</reference>
<evidence type="ECO:0000256" key="2">
    <source>
        <dbReference type="SAM" id="MobiDB-lite"/>
    </source>
</evidence>
<dbReference type="Proteomes" id="UP000304951">
    <property type="component" value="Unassembled WGS sequence"/>
</dbReference>
<proteinExistence type="predicted"/>
<feature type="compositionally biased region" description="Basic and acidic residues" evidence="2">
    <location>
        <begin position="455"/>
        <end position="466"/>
    </location>
</feature>
<accession>A0A4S8SCU3</accession>
<feature type="region of interest" description="Disordered" evidence="2">
    <location>
        <begin position="158"/>
        <end position="191"/>
    </location>
</feature>
<feature type="compositionally biased region" description="Basic and acidic residues" evidence="2">
    <location>
        <begin position="266"/>
        <end position="284"/>
    </location>
</feature>
<dbReference type="EMBL" id="QZAF01000336">
    <property type="protein sequence ID" value="THV68286.1"/>
    <property type="molecule type" value="Genomic_DNA"/>
</dbReference>
<protein>
    <recommendedName>
        <fullName evidence="3">C3H1-type domain-containing protein</fullName>
    </recommendedName>
</protein>
<feature type="compositionally biased region" description="Low complexity" evidence="2">
    <location>
        <begin position="418"/>
        <end position="429"/>
    </location>
</feature>
<name>A0A4S8SCU3_AURPU</name>
<evidence type="ECO:0000259" key="3">
    <source>
        <dbReference type="PROSITE" id="PS50103"/>
    </source>
</evidence>
<evidence type="ECO:0000256" key="1">
    <source>
        <dbReference type="PROSITE-ProRule" id="PRU00723"/>
    </source>
</evidence>
<feature type="compositionally biased region" description="Basic residues" evidence="2">
    <location>
        <begin position="245"/>
        <end position="254"/>
    </location>
</feature>
<gene>
    <name evidence="4" type="ORF">D6D28_06844</name>
</gene>
<keyword evidence="1" id="KW-0862">Zinc</keyword>
<dbReference type="InterPro" id="IPR000571">
    <property type="entry name" value="Znf_CCCH"/>
</dbReference>
<sequence>MNPIFIYSFSHGFGLLSSTMPGLHMSAYAQPGSMAWSIPQYSAVMATQSMLAPGLKFFIERDNGSLVPLVPVDELPDDVRLAGVPHRLSASQTKDMLFLGRHSSVRGRFPHEGSVNVKESVPPPSVTMQYTPQSGVSSHNSRVLQPINTQPIVIPASTPGPASTAKPLASPQLQPRPLYNERPLPPSGIEPDQRKKVYCTYWIQNQGQCAYKQQGCMYRHEMPEDKETLNSIGLKSVPAWWRKEQARKKQKSKRTDRNGSSSEWEVVERQQNDNSALHRDDPVRVRVPPPRPTSSQPTKQAAQKPRSEPALQKVATTAVVSSGVATTSTSHLEASPPGGVQLGAAKTPIRGPPYFPFKKQTLESPIEEDLIDFDVLVPSSSPDTSYSSVESPADQPTKGEASKVLRVVANGGVFVSPGNTVGRRSSNGGRNRRGSADKKDGNVTPPRQSNSMMKGKTERGRERVEHGNGVSRRGRIKAAPSTEAKATGEIDMQSDGEA</sequence>
<feature type="region of interest" description="Disordered" evidence="2">
    <location>
        <begin position="327"/>
        <end position="347"/>
    </location>
</feature>
<evidence type="ECO:0000313" key="4">
    <source>
        <dbReference type="EMBL" id="THV68286.1"/>
    </source>
</evidence>
<feature type="zinc finger region" description="C3H1-type" evidence="1">
    <location>
        <begin position="193"/>
        <end position="223"/>
    </location>
</feature>
<comment type="caution">
    <text evidence="4">The sequence shown here is derived from an EMBL/GenBank/DDBJ whole genome shotgun (WGS) entry which is preliminary data.</text>
</comment>
<keyword evidence="1" id="KW-0479">Metal-binding</keyword>
<feature type="region of interest" description="Disordered" evidence="2">
    <location>
        <begin position="243"/>
        <end position="315"/>
    </location>
</feature>